<feature type="region of interest" description="Disordered" evidence="1">
    <location>
        <begin position="216"/>
        <end position="241"/>
    </location>
</feature>
<feature type="region of interest" description="Disordered" evidence="1">
    <location>
        <begin position="61"/>
        <end position="82"/>
    </location>
</feature>
<organism evidence="2 3">
    <name type="scientific">Liparis tanakae</name>
    <name type="common">Tanaka's snailfish</name>
    <dbReference type="NCBI Taxonomy" id="230148"/>
    <lineage>
        <taxon>Eukaryota</taxon>
        <taxon>Metazoa</taxon>
        <taxon>Chordata</taxon>
        <taxon>Craniata</taxon>
        <taxon>Vertebrata</taxon>
        <taxon>Euteleostomi</taxon>
        <taxon>Actinopterygii</taxon>
        <taxon>Neopterygii</taxon>
        <taxon>Teleostei</taxon>
        <taxon>Neoteleostei</taxon>
        <taxon>Acanthomorphata</taxon>
        <taxon>Eupercaria</taxon>
        <taxon>Perciformes</taxon>
        <taxon>Cottioidei</taxon>
        <taxon>Cottales</taxon>
        <taxon>Liparidae</taxon>
        <taxon>Liparis</taxon>
    </lineage>
</organism>
<keyword evidence="3" id="KW-1185">Reference proteome</keyword>
<name>A0A4Z2HP11_9TELE</name>
<sequence>MVSTHLQYALQPPAGVALSRFRTRHLEKRKISTRCPIKGMRPRDSLRRAVLVPVPLGLPSLTGPGNKAPGLQRRGGPAEPRGEALLRGRKVEVLLSSSHRGRSRAGSGRVRGGGIWRILEKSSPPLPSASQKKILEDRLVYASGSRPCGVDKQSGVPLTVCACPLGHVGDVRQLPPLGQGGGHALQLGADGGVVALALSGQLVEGGVLQGAIWRGRGRRAPSGRGDRRRRDPVWHRARRRNEVGAQRDLGVGSSVVARHRPAGLSGGVAGDGRRLFLRRRICGNTSGGGAAGQDVVFDVAVGQRVGLRAVRSRGSARGQGGCVWGLAAGRAGQSGGTRGDRVFQQDVFVDGAVPRARGPSGAHGQRLGVEDAELLVKLLRYLTGKLDEVAGV</sequence>
<comment type="caution">
    <text evidence="2">The sequence shown here is derived from an EMBL/GenBank/DDBJ whole genome shotgun (WGS) entry which is preliminary data.</text>
</comment>
<accession>A0A4Z2HP11</accession>
<evidence type="ECO:0000313" key="2">
    <source>
        <dbReference type="EMBL" id="TNN67320.1"/>
    </source>
</evidence>
<protein>
    <submittedName>
        <fullName evidence="2">Uncharacterized protein</fullName>
    </submittedName>
</protein>
<evidence type="ECO:0000256" key="1">
    <source>
        <dbReference type="SAM" id="MobiDB-lite"/>
    </source>
</evidence>
<feature type="compositionally biased region" description="Basic and acidic residues" evidence="1">
    <location>
        <begin position="224"/>
        <end position="234"/>
    </location>
</feature>
<dbReference type="Proteomes" id="UP000314294">
    <property type="component" value="Unassembled WGS sequence"/>
</dbReference>
<proteinExistence type="predicted"/>
<dbReference type="EMBL" id="SRLO01000205">
    <property type="protein sequence ID" value="TNN67320.1"/>
    <property type="molecule type" value="Genomic_DNA"/>
</dbReference>
<dbReference type="AlphaFoldDB" id="A0A4Z2HP11"/>
<reference evidence="2 3" key="1">
    <citation type="submission" date="2019-03" db="EMBL/GenBank/DDBJ databases">
        <title>First draft genome of Liparis tanakae, snailfish: a comprehensive survey of snailfish specific genes.</title>
        <authorList>
            <person name="Kim W."/>
            <person name="Song I."/>
            <person name="Jeong J.-H."/>
            <person name="Kim D."/>
            <person name="Kim S."/>
            <person name="Ryu S."/>
            <person name="Song J.Y."/>
            <person name="Lee S.K."/>
        </authorList>
    </citation>
    <scope>NUCLEOTIDE SEQUENCE [LARGE SCALE GENOMIC DNA]</scope>
    <source>
        <tissue evidence="2">Muscle</tissue>
    </source>
</reference>
<gene>
    <name evidence="2" type="ORF">EYF80_022427</name>
</gene>
<evidence type="ECO:0000313" key="3">
    <source>
        <dbReference type="Proteomes" id="UP000314294"/>
    </source>
</evidence>